<name>A0A6J5YBV1_9ZZZZ</name>
<dbReference type="PANTHER" id="PTHR46111">
    <property type="entry name" value="RIBOSOMAL RNA SMALL SUBUNIT METHYLTRANSFERASE I"/>
    <property type="match status" value="1"/>
</dbReference>
<evidence type="ECO:0000256" key="1">
    <source>
        <dbReference type="ARBA" id="ARBA00022490"/>
    </source>
</evidence>
<evidence type="ECO:0000256" key="3">
    <source>
        <dbReference type="ARBA" id="ARBA00022603"/>
    </source>
</evidence>
<dbReference type="Gene3D" id="3.40.1010.10">
    <property type="entry name" value="Cobalt-precorrin-4 Transmethylase, Domain 1"/>
    <property type="match status" value="1"/>
</dbReference>
<dbReference type="AlphaFoldDB" id="A0A6J5YBV1"/>
<dbReference type="GO" id="GO:0008168">
    <property type="term" value="F:methyltransferase activity"/>
    <property type="evidence" value="ECO:0007669"/>
    <property type="project" value="UniProtKB-KW"/>
</dbReference>
<dbReference type="InterPro" id="IPR018063">
    <property type="entry name" value="SAM_MeTrfase_RsmI_CS"/>
</dbReference>
<dbReference type="InterPro" id="IPR000878">
    <property type="entry name" value="4pyrrol_Mease"/>
</dbReference>
<gene>
    <name evidence="7" type="ORF">UFOPK1392_01356</name>
</gene>
<keyword evidence="1" id="KW-0963">Cytoplasm</keyword>
<keyword evidence="2" id="KW-0698">rRNA processing</keyword>
<evidence type="ECO:0000256" key="5">
    <source>
        <dbReference type="ARBA" id="ARBA00022691"/>
    </source>
</evidence>
<feature type="domain" description="Tetrapyrrole methylase" evidence="6">
    <location>
        <begin position="6"/>
        <end position="206"/>
    </location>
</feature>
<dbReference type="CDD" id="cd11648">
    <property type="entry name" value="RsmI"/>
    <property type="match status" value="1"/>
</dbReference>
<dbReference type="InterPro" id="IPR014776">
    <property type="entry name" value="4pyrrole_Mease_sub2"/>
</dbReference>
<sequence length="277" mass="29275">MTAGLLTLVGTPIGNLGDLSPRAIEALGAADALACEDTRRTGRLLAHIGVRVPVLIVMNDHTEAEVIDRIIGRLEAGERVAVVSDAGMPGISDPGERLVAAVSARGLRIEVVPGPSAAVTALVGSGLPAGRFVFEGFLPRKGSGRSERLRELATETRTVLLYEAPHRLERTLADLSVSCGADRQVVFARELTKLHEEFWRGSLAEAIERCGEVEPRGEYVLVLAGAAAAEPADDAQLLRALQEARASGASTRDAVAAVAERFGAPHRRVYSLATGKH</sequence>
<dbReference type="SUPFAM" id="SSF53790">
    <property type="entry name" value="Tetrapyrrole methylase"/>
    <property type="match status" value="1"/>
</dbReference>
<dbReference type="PIRSF" id="PIRSF005917">
    <property type="entry name" value="MTase_YraL"/>
    <property type="match status" value="1"/>
</dbReference>
<dbReference type="Gene3D" id="3.30.950.10">
    <property type="entry name" value="Methyltransferase, Cobalt-precorrin-4 Transmethylase, Domain 2"/>
    <property type="match status" value="1"/>
</dbReference>
<dbReference type="EMBL" id="CAEMXZ010000056">
    <property type="protein sequence ID" value="CAB4323600.1"/>
    <property type="molecule type" value="Genomic_DNA"/>
</dbReference>
<keyword evidence="3" id="KW-0489">Methyltransferase</keyword>
<dbReference type="HAMAP" id="MF_01877">
    <property type="entry name" value="16SrRNA_methyltr_I"/>
    <property type="match status" value="1"/>
</dbReference>
<dbReference type="GO" id="GO:0006364">
    <property type="term" value="P:rRNA processing"/>
    <property type="evidence" value="ECO:0007669"/>
    <property type="project" value="UniProtKB-KW"/>
</dbReference>
<evidence type="ECO:0000313" key="7">
    <source>
        <dbReference type="EMBL" id="CAB4323600.1"/>
    </source>
</evidence>
<protein>
    <submittedName>
        <fullName evidence="7">Unannotated protein</fullName>
    </submittedName>
</protein>
<accession>A0A6J5YBV1</accession>
<dbReference type="Pfam" id="PF00590">
    <property type="entry name" value="TP_methylase"/>
    <property type="match status" value="1"/>
</dbReference>
<organism evidence="7">
    <name type="scientific">freshwater metagenome</name>
    <dbReference type="NCBI Taxonomy" id="449393"/>
    <lineage>
        <taxon>unclassified sequences</taxon>
        <taxon>metagenomes</taxon>
        <taxon>ecological metagenomes</taxon>
    </lineage>
</organism>
<dbReference type="FunFam" id="3.40.1010.10:FF:000007">
    <property type="entry name" value="Ribosomal RNA small subunit methyltransferase I"/>
    <property type="match status" value="1"/>
</dbReference>
<reference evidence="7" key="1">
    <citation type="submission" date="2020-05" db="EMBL/GenBank/DDBJ databases">
        <authorList>
            <person name="Chiriac C."/>
            <person name="Salcher M."/>
            <person name="Ghai R."/>
            <person name="Kavagutti S V."/>
        </authorList>
    </citation>
    <scope>NUCLEOTIDE SEQUENCE</scope>
</reference>
<dbReference type="NCBIfam" id="TIGR00096">
    <property type="entry name" value="16S rRNA (cytidine(1402)-2'-O)-methyltransferase"/>
    <property type="match status" value="1"/>
</dbReference>
<dbReference type="FunFam" id="3.30.950.10:FF:000002">
    <property type="entry name" value="Ribosomal RNA small subunit methyltransferase I"/>
    <property type="match status" value="1"/>
</dbReference>
<keyword evidence="4" id="KW-0808">Transferase</keyword>
<evidence type="ECO:0000256" key="4">
    <source>
        <dbReference type="ARBA" id="ARBA00022679"/>
    </source>
</evidence>
<dbReference type="InterPro" id="IPR008189">
    <property type="entry name" value="rRNA_ssu_MeTfrase_I"/>
</dbReference>
<dbReference type="GO" id="GO:0032259">
    <property type="term" value="P:methylation"/>
    <property type="evidence" value="ECO:0007669"/>
    <property type="project" value="UniProtKB-KW"/>
</dbReference>
<evidence type="ECO:0000259" key="6">
    <source>
        <dbReference type="Pfam" id="PF00590"/>
    </source>
</evidence>
<dbReference type="InterPro" id="IPR014777">
    <property type="entry name" value="4pyrrole_Mease_sub1"/>
</dbReference>
<evidence type="ECO:0000256" key="2">
    <source>
        <dbReference type="ARBA" id="ARBA00022552"/>
    </source>
</evidence>
<dbReference type="PANTHER" id="PTHR46111:SF1">
    <property type="entry name" value="RIBOSOMAL RNA SMALL SUBUNIT METHYLTRANSFERASE I"/>
    <property type="match status" value="1"/>
</dbReference>
<dbReference type="PROSITE" id="PS01296">
    <property type="entry name" value="RSMI"/>
    <property type="match status" value="1"/>
</dbReference>
<keyword evidence="5" id="KW-0949">S-adenosyl-L-methionine</keyword>
<proteinExistence type="inferred from homology"/>
<dbReference type="InterPro" id="IPR035996">
    <property type="entry name" value="4pyrrol_Methylase_sf"/>
</dbReference>